<gene>
    <name evidence="3" type="ORF">H1D41_03075</name>
</gene>
<evidence type="ECO:0000313" key="4">
    <source>
        <dbReference type="Proteomes" id="UP000640583"/>
    </source>
</evidence>
<keyword evidence="4" id="KW-1185">Reference proteome</keyword>
<keyword evidence="1" id="KW-0812">Transmembrane</keyword>
<accession>A0A8J7IBV5</accession>
<evidence type="ECO:0000256" key="1">
    <source>
        <dbReference type="SAM" id="Phobius"/>
    </source>
</evidence>
<evidence type="ECO:0000259" key="2">
    <source>
        <dbReference type="PROSITE" id="PS50930"/>
    </source>
</evidence>
<dbReference type="SMART" id="SM00850">
    <property type="entry name" value="LytTR"/>
    <property type="match status" value="1"/>
</dbReference>
<dbReference type="PROSITE" id="PS50930">
    <property type="entry name" value="HTH_LYTTR"/>
    <property type="match status" value="1"/>
</dbReference>
<sequence>MKQVADRFREIFLSTVNLNLMVLAWIIFVTADPFDTSPKLTGLRSLGYWVVTTIYSSVLLCFFIAVNDVRNFSLPAWLRRVLAAVIYGAVSVSFGRVVFINFAADPESFGWPRLPHYAFGAAIGMLVFVVVDVFRFAIERAGRGNQGDPASAARNDVVDATETSSEIRLLSRVPEDMRGKLIRVSAQDHFVEIYTCRGKHRLRMRLRDAIADLPDGMGVLVHRSHWVAVDQVKATLRQDGKLLVRLKDGNEVPVSRNGEAAMKKRGLI</sequence>
<dbReference type="InterPro" id="IPR007492">
    <property type="entry name" value="LytTR_DNA-bd_dom"/>
</dbReference>
<proteinExistence type="predicted"/>
<feature type="transmembrane region" description="Helical" evidence="1">
    <location>
        <begin position="116"/>
        <end position="138"/>
    </location>
</feature>
<dbReference type="Proteomes" id="UP000640583">
    <property type="component" value="Unassembled WGS sequence"/>
</dbReference>
<feature type="transmembrane region" description="Helical" evidence="1">
    <location>
        <begin position="46"/>
        <end position="69"/>
    </location>
</feature>
<dbReference type="AlphaFoldDB" id="A0A8J7IBV5"/>
<keyword evidence="1" id="KW-1133">Transmembrane helix</keyword>
<feature type="domain" description="HTH LytTR-type" evidence="2">
    <location>
        <begin position="180"/>
        <end position="268"/>
    </location>
</feature>
<protein>
    <submittedName>
        <fullName evidence="3">LytTR family transcriptional regulator</fullName>
    </submittedName>
</protein>
<comment type="caution">
    <text evidence="3">The sequence shown here is derived from an EMBL/GenBank/DDBJ whole genome shotgun (WGS) entry which is preliminary data.</text>
</comment>
<evidence type="ECO:0000313" key="3">
    <source>
        <dbReference type="EMBL" id="MBI1492613.1"/>
    </source>
</evidence>
<dbReference type="Pfam" id="PF04397">
    <property type="entry name" value="LytTR"/>
    <property type="match status" value="1"/>
</dbReference>
<reference evidence="3" key="1">
    <citation type="submission" date="2020-10" db="EMBL/GenBank/DDBJ databases">
        <title>Paenihalocynthiibacter styelae gen. nov., sp. nov., isolated from stalked sea squirt Styela clava.</title>
        <authorList>
            <person name="Kim Y.-O."/>
            <person name="Yoon J.-H."/>
        </authorList>
    </citation>
    <scope>NUCLEOTIDE SEQUENCE</scope>
    <source>
        <strain evidence="3">MYP1-1</strain>
    </source>
</reference>
<dbReference type="Gene3D" id="2.40.50.1020">
    <property type="entry name" value="LytTr DNA-binding domain"/>
    <property type="match status" value="1"/>
</dbReference>
<feature type="transmembrane region" description="Helical" evidence="1">
    <location>
        <begin position="12"/>
        <end position="31"/>
    </location>
</feature>
<dbReference type="EMBL" id="JADCKQ010000002">
    <property type="protein sequence ID" value="MBI1492613.1"/>
    <property type="molecule type" value="Genomic_DNA"/>
</dbReference>
<name>A0A8J7IBV5_9RHOB</name>
<keyword evidence="1" id="KW-0472">Membrane</keyword>
<organism evidence="3 4">
    <name type="scientific">Halocynthiibacter styelae</name>
    <dbReference type="NCBI Taxonomy" id="2761955"/>
    <lineage>
        <taxon>Bacteria</taxon>
        <taxon>Pseudomonadati</taxon>
        <taxon>Pseudomonadota</taxon>
        <taxon>Alphaproteobacteria</taxon>
        <taxon>Rhodobacterales</taxon>
        <taxon>Paracoccaceae</taxon>
        <taxon>Halocynthiibacter</taxon>
    </lineage>
</organism>
<dbReference type="RefSeq" id="WP_228847531.1">
    <property type="nucleotide sequence ID" value="NZ_JADCKQ010000002.1"/>
</dbReference>
<dbReference type="GO" id="GO:0003677">
    <property type="term" value="F:DNA binding"/>
    <property type="evidence" value="ECO:0007669"/>
    <property type="project" value="InterPro"/>
</dbReference>
<feature type="transmembrane region" description="Helical" evidence="1">
    <location>
        <begin position="81"/>
        <end position="104"/>
    </location>
</feature>